<evidence type="ECO:0000256" key="6">
    <source>
        <dbReference type="SAM" id="MobiDB-lite"/>
    </source>
</evidence>
<evidence type="ECO:0000256" key="4">
    <source>
        <dbReference type="ARBA" id="ARBA00023163"/>
    </source>
</evidence>
<feature type="region of interest" description="Disordered" evidence="6">
    <location>
        <begin position="1"/>
        <end position="23"/>
    </location>
</feature>
<keyword evidence="3 5" id="KW-0238">DNA-binding</keyword>
<name>A0ABV6ZE60_9HYPH</name>
<feature type="domain" description="HTH tetR-type" evidence="7">
    <location>
        <begin position="26"/>
        <end position="86"/>
    </location>
</feature>
<dbReference type="EMBL" id="JBHGPK010000004">
    <property type="protein sequence ID" value="MFC2250480.1"/>
    <property type="molecule type" value="Genomic_DNA"/>
</dbReference>
<dbReference type="InterPro" id="IPR039538">
    <property type="entry name" value="BetI_C"/>
</dbReference>
<evidence type="ECO:0000256" key="5">
    <source>
        <dbReference type="PROSITE-ProRule" id="PRU00335"/>
    </source>
</evidence>
<proteinExistence type="predicted"/>
<dbReference type="Proteomes" id="UP001555786">
    <property type="component" value="Unassembled WGS sequence"/>
</dbReference>
<dbReference type="PROSITE" id="PS50977">
    <property type="entry name" value="HTH_TETR_2"/>
    <property type="match status" value="1"/>
</dbReference>
<reference evidence="8 10" key="1">
    <citation type="submission" date="2024-07" db="EMBL/GenBank/DDBJ databases">
        <title>Description of Labrys sedimenti sp. nov., isolated from a diclofenac-degrading enrichment culture.</title>
        <authorList>
            <person name="Tancsics A."/>
            <person name="Csepanyi A."/>
        </authorList>
    </citation>
    <scope>NUCLEOTIDE SEQUENCE [LARGE SCALE GENOMIC DNA]</scope>
    <source>
        <strain evidence="8 10">LMG 23578</strain>
    </source>
</reference>
<organism evidence="9 11">
    <name type="scientific">Labrys neptuniae</name>
    <dbReference type="NCBI Taxonomy" id="376174"/>
    <lineage>
        <taxon>Bacteria</taxon>
        <taxon>Pseudomonadati</taxon>
        <taxon>Pseudomonadota</taxon>
        <taxon>Alphaproteobacteria</taxon>
        <taxon>Hyphomicrobiales</taxon>
        <taxon>Xanthobacteraceae</taxon>
        <taxon>Labrys</taxon>
    </lineage>
</organism>
<keyword evidence="1" id="KW-0678">Repressor</keyword>
<dbReference type="InterPro" id="IPR009057">
    <property type="entry name" value="Homeodomain-like_sf"/>
</dbReference>
<evidence type="ECO:0000256" key="2">
    <source>
        <dbReference type="ARBA" id="ARBA00023015"/>
    </source>
</evidence>
<dbReference type="SUPFAM" id="SSF46689">
    <property type="entry name" value="Homeodomain-like"/>
    <property type="match status" value="1"/>
</dbReference>
<dbReference type="InterPro" id="IPR001647">
    <property type="entry name" value="HTH_TetR"/>
</dbReference>
<reference evidence="9 11" key="2">
    <citation type="submission" date="2024-09" db="EMBL/GenBank/DDBJ databases">
        <title>Description of Labrys sedimenti sp. nov., isolated from a diclofenac-degrading enrichment culture, and genome-based reclassification of Labrys portucalensis as a later heterotypic synonym of Labrys neptuniae.</title>
        <authorList>
            <person name="Tancsics A."/>
            <person name="Csepanyi A."/>
        </authorList>
    </citation>
    <scope>NUCLEOTIDE SEQUENCE [LARGE SCALE GENOMIC DNA]</scope>
    <source>
        <strain evidence="9 11">LMG 23412</strain>
    </source>
</reference>
<dbReference type="SUPFAM" id="SSF48498">
    <property type="entry name" value="Tetracyclin repressor-like, C-terminal domain"/>
    <property type="match status" value="1"/>
</dbReference>
<dbReference type="PANTHER" id="PTHR30055:SF228">
    <property type="entry name" value="TRANSCRIPTIONAL REGULATOR-RELATED"/>
    <property type="match status" value="1"/>
</dbReference>
<dbReference type="Pfam" id="PF13977">
    <property type="entry name" value="TetR_C_6"/>
    <property type="match status" value="1"/>
</dbReference>
<dbReference type="RefSeq" id="WP_367623541.1">
    <property type="nucleotide sequence ID" value="NZ_JBFNQD010000002.1"/>
</dbReference>
<evidence type="ECO:0000313" key="9">
    <source>
        <dbReference type="EMBL" id="MFC2250480.1"/>
    </source>
</evidence>
<accession>A0ABV6ZE60</accession>
<dbReference type="EMBL" id="JBFNQD010000002">
    <property type="protein sequence ID" value="MEW9305509.1"/>
    <property type="molecule type" value="Genomic_DNA"/>
</dbReference>
<keyword evidence="2" id="KW-0805">Transcription regulation</keyword>
<keyword evidence="4" id="KW-0804">Transcription</keyword>
<evidence type="ECO:0000313" key="11">
    <source>
        <dbReference type="Proteomes" id="UP001595190"/>
    </source>
</evidence>
<evidence type="ECO:0000256" key="3">
    <source>
        <dbReference type="ARBA" id="ARBA00023125"/>
    </source>
</evidence>
<dbReference type="Proteomes" id="UP001595190">
    <property type="component" value="Unassembled WGS sequence"/>
</dbReference>
<dbReference type="PANTHER" id="PTHR30055">
    <property type="entry name" value="HTH-TYPE TRANSCRIPTIONAL REGULATOR RUTR"/>
    <property type="match status" value="1"/>
</dbReference>
<keyword evidence="10" id="KW-1185">Reference proteome</keyword>
<dbReference type="PRINTS" id="PR00455">
    <property type="entry name" value="HTHTETR"/>
</dbReference>
<evidence type="ECO:0000256" key="1">
    <source>
        <dbReference type="ARBA" id="ARBA00022491"/>
    </source>
</evidence>
<dbReference type="InterPro" id="IPR036271">
    <property type="entry name" value="Tet_transcr_reg_TetR-rel_C_sf"/>
</dbReference>
<dbReference type="Pfam" id="PF00440">
    <property type="entry name" value="TetR_N"/>
    <property type="match status" value="1"/>
</dbReference>
<evidence type="ECO:0000313" key="8">
    <source>
        <dbReference type="EMBL" id="MEW9305509.1"/>
    </source>
</evidence>
<dbReference type="InterPro" id="IPR050109">
    <property type="entry name" value="HTH-type_TetR-like_transc_reg"/>
</dbReference>
<gene>
    <name evidence="8" type="ORF">ABXS05_08180</name>
    <name evidence="9" type="ORF">ACETRX_12720</name>
</gene>
<protein>
    <submittedName>
        <fullName evidence="8">TetR family transcriptional regulator C-terminal domain-containing protein</fullName>
    </submittedName>
    <submittedName>
        <fullName evidence="9">TetR/AcrR family transcriptional regulator</fullName>
    </submittedName>
</protein>
<feature type="DNA-binding region" description="H-T-H motif" evidence="5">
    <location>
        <begin position="49"/>
        <end position="68"/>
    </location>
</feature>
<evidence type="ECO:0000259" key="7">
    <source>
        <dbReference type="PROSITE" id="PS50977"/>
    </source>
</evidence>
<comment type="caution">
    <text evidence="9">The sequence shown here is derived from an EMBL/GenBank/DDBJ whole genome shotgun (WGS) entry which is preliminary data.</text>
</comment>
<dbReference type="Gene3D" id="1.10.357.10">
    <property type="entry name" value="Tetracycline Repressor, domain 2"/>
    <property type="match status" value="1"/>
</dbReference>
<evidence type="ECO:0000313" key="10">
    <source>
        <dbReference type="Proteomes" id="UP001555786"/>
    </source>
</evidence>
<sequence length="222" mass="24598">MGLSSVSPTPPRPAKRAPRFNRETADVRRRQLIEAAIRALAKGGIAAFTIDSICKEAQVSRGLINHHFGSLDDLLVEVYQSSLYESVSEHIAQARRQRQDRTGNPPEAVLLALVRSNFQPRSFTRDNLLVWLALWGEIAVNDKLRQAHRRLYEAYRGELAVEIAAIAAHRSRPVDAAGLARNFIALVDGLWLEWCLDDKAVTPAEAEEASLGLLESALGSLR</sequence>